<reference evidence="2" key="1">
    <citation type="submission" date="2021-01" db="EMBL/GenBank/DDBJ databases">
        <authorList>
            <person name="Corre E."/>
            <person name="Pelletier E."/>
            <person name="Niang G."/>
            <person name="Scheremetjew M."/>
            <person name="Finn R."/>
            <person name="Kale V."/>
            <person name="Holt S."/>
            <person name="Cochrane G."/>
            <person name="Meng A."/>
            <person name="Brown T."/>
            <person name="Cohen L."/>
        </authorList>
    </citation>
    <scope>NUCLEOTIDE SEQUENCE</scope>
    <source>
        <strain evidence="2">CCMP 2712</strain>
    </source>
</reference>
<dbReference type="InterPro" id="IPR011074">
    <property type="entry name" value="CRAL/TRIO_N_dom"/>
</dbReference>
<dbReference type="PANTHER" id="PTHR45657:SF1">
    <property type="entry name" value="CRAL-TRIO DOMAIN-CONTAINING PROTEIN YKL091C-RELATED"/>
    <property type="match status" value="1"/>
</dbReference>
<dbReference type="SUPFAM" id="SSF46938">
    <property type="entry name" value="CRAL/TRIO N-terminal domain"/>
    <property type="match status" value="1"/>
</dbReference>
<proteinExistence type="predicted"/>
<evidence type="ECO:0000313" key="2">
    <source>
        <dbReference type="EMBL" id="CAE2296186.1"/>
    </source>
</evidence>
<dbReference type="CDD" id="cd00170">
    <property type="entry name" value="SEC14"/>
    <property type="match status" value="1"/>
</dbReference>
<dbReference type="InterPro" id="IPR051026">
    <property type="entry name" value="PI/PC_transfer"/>
</dbReference>
<dbReference type="SMART" id="SM00516">
    <property type="entry name" value="SEC14"/>
    <property type="match status" value="1"/>
</dbReference>
<dbReference type="PROSITE" id="PS50191">
    <property type="entry name" value="CRAL_TRIO"/>
    <property type="match status" value="1"/>
</dbReference>
<feature type="domain" description="CRAL-TRIO" evidence="1">
    <location>
        <begin position="84"/>
        <end position="254"/>
    </location>
</feature>
<dbReference type="AlphaFoldDB" id="A0A7S4KJ83"/>
<dbReference type="InterPro" id="IPR036273">
    <property type="entry name" value="CRAL/TRIO_N_dom_sf"/>
</dbReference>
<dbReference type="Pfam" id="PF00650">
    <property type="entry name" value="CRAL_TRIO"/>
    <property type="match status" value="1"/>
</dbReference>
<dbReference type="InterPro" id="IPR001251">
    <property type="entry name" value="CRAL-TRIO_dom"/>
</dbReference>
<dbReference type="EMBL" id="HBKN01017190">
    <property type="protein sequence ID" value="CAE2296186.1"/>
    <property type="molecule type" value="Transcribed_RNA"/>
</dbReference>
<dbReference type="Gene3D" id="3.40.525.10">
    <property type="entry name" value="CRAL-TRIO lipid binding domain"/>
    <property type="match status" value="1"/>
</dbReference>
<dbReference type="SUPFAM" id="SSF52087">
    <property type="entry name" value="CRAL/TRIO domain"/>
    <property type="match status" value="1"/>
</dbReference>
<organism evidence="2">
    <name type="scientific">Guillardia theta</name>
    <name type="common">Cryptophyte</name>
    <name type="synonym">Cryptomonas phi</name>
    <dbReference type="NCBI Taxonomy" id="55529"/>
    <lineage>
        <taxon>Eukaryota</taxon>
        <taxon>Cryptophyceae</taxon>
        <taxon>Pyrenomonadales</taxon>
        <taxon>Geminigeraceae</taxon>
        <taxon>Guillardia</taxon>
    </lineage>
</organism>
<dbReference type="Pfam" id="PF03765">
    <property type="entry name" value="CRAL_TRIO_N"/>
    <property type="match status" value="1"/>
</dbReference>
<protein>
    <recommendedName>
        <fullName evidence="1">CRAL-TRIO domain-containing protein</fullName>
    </recommendedName>
</protein>
<evidence type="ECO:0000259" key="1">
    <source>
        <dbReference type="PROSITE" id="PS50191"/>
    </source>
</evidence>
<dbReference type="PANTHER" id="PTHR45657">
    <property type="entry name" value="CRAL-TRIO DOMAIN-CONTAINING PROTEIN YKL091C-RELATED"/>
    <property type="match status" value="1"/>
</dbReference>
<sequence length="261" mass="30227">MKGTIQELQHELEAAGLMGLVDKHRAAETVDDLLSRFLVARRGKVKDAFKMLKHDLEWREKEDSLTIRSKTAREMLRGDTNPAGKQFHDQMFPHGYLGTCKMGRPIFYQNFGRQFDADKLEKVANLHHDDLARYNIWMMERLAAKMNFHGQWVIIVDLDGWNLGQLTMKHMKYVRQFVDKNSNHYPERAGKIFLINVPSVFSKCWSLIKPLLDDVTKQKVGLYSSPEQWKLAVQECFDLDLLPKQLGGSTILPYDPHSLDP</sequence>
<dbReference type="OMA" id="NRIDTIM"/>
<name>A0A7S4KJ83_GUITH</name>
<gene>
    <name evidence="2" type="ORF">GTHE00462_LOCUS13560</name>
</gene>
<dbReference type="InterPro" id="IPR036865">
    <property type="entry name" value="CRAL-TRIO_dom_sf"/>
</dbReference>
<accession>A0A7S4KJ83</accession>